<feature type="signal peptide" evidence="3">
    <location>
        <begin position="1"/>
        <end position="30"/>
    </location>
</feature>
<evidence type="ECO:0000256" key="1">
    <source>
        <dbReference type="SAM" id="MobiDB-lite"/>
    </source>
</evidence>
<feature type="domain" description="Predicted membrane protein YciQ-like C-terminal" evidence="5">
    <location>
        <begin position="350"/>
        <end position="623"/>
    </location>
</feature>
<dbReference type="InterPro" id="IPR018702">
    <property type="entry name" value="DUF2207"/>
</dbReference>
<dbReference type="Proteomes" id="UP000029067">
    <property type="component" value="Unassembled WGS sequence"/>
</dbReference>
<dbReference type="eggNOG" id="COG4907">
    <property type="taxonomic scope" value="Bacteria"/>
</dbReference>
<dbReference type="STRING" id="1688.BCUN_1206"/>
<evidence type="ECO:0000313" key="6">
    <source>
        <dbReference type="EMBL" id="KFI63724.1"/>
    </source>
</evidence>
<keyword evidence="3" id="KW-0732">Signal</keyword>
<dbReference type="Pfam" id="PF20990">
    <property type="entry name" value="DUF2207_C"/>
    <property type="match status" value="1"/>
</dbReference>
<accession>A0A087AY74</accession>
<comment type="caution">
    <text evidence="6">The sequence shown here is derived from an EMBL/GenBank/DDBJ whole genome shotgun (WGS) entry which is preliminary data.</text>
</comment>
<dbReference type="InterPro" id="IPR048389">
    <property type="entry name" value="YciQ-like_C"/>
</dbReference>
<gene>
    <name evidence="6" type="ORF">BCUN_1206</name>
</gene>
<feature type="region of interest" description="Disordered" evidence="1">
    <location>
        <begin position="706"/>
        <end position="727"/>
    </location>
</feature>
<reference evidence="6 7" key="1">
    <citation type="submission" date="2014-03" db="EMBL/GenBank/DDBJ databases">
        <title>Genomics of Bifidobacteria.</title>
        <authorList>
            <person name="Ventura M."/>
            <person name="Milani C."/>
            <person name="Lugli G.A."/>
        </authorList>
    </citation>
    <scope>NUCLEOTIDE SEQUENCE [LARGE SCALE GENOMIC DNA]</scope>
    <source>
        <strain evidence="6 7">LMG 10738</strain>
    </source>
</reference>
<feature type="chain" id="PRO_5001818727" description="DUF2207 domain-containing protein" evidence="3">
    <location>
        <begin position="31"/>
        <end position="727"/>
    </location>
</feature>
<feature type="transmembrane region" description="Helical" evidence="2">
    <location>
        <begin position="519"/>
        <end position="536"/>
    </location>
</feature>
<evidence type="ECO:0008006" key="8">
    <source>
        <dbReference type="Google" id="ProtNLM"/>
    </source>
</evidence>
<protein>
    <recommendedName>
        <fullName evidence="8">DUF2207 domain-containing protein</fullName>
    </recommendedName>
</protein>
<sequence length="727" mass="77744">MRPRSITKAVIVALVATAVLFVCMAAPIMAATKSASGSYRTWDIEAQVTKDGDIVTRQVIDAHLNHREDGDDNTVPWRQAYRQYTLESWQVTGLSDISVKNLNTGETYTQMDPTCSSPSAYSSARWDAQCAGHWYIADVSYGASNPRPYEPLTPTETEDDGTSTTVEVGWNFPSVSSVDSLRFEVTMTFENAVTAYGDVDAFQWSVRNDEDEVPIGELNVTLALPEGTGNDTSWAWLHTEALSENSRSDDGRVLRFSARDLRAGQYVDVVAMFNPTSAVRPDRRVSGDVRQSLYDTEEAKQRAWNEQRHHDAVIKVTIWTVIALVGAALCVGALVMAMRRRKNATYRGPIEYWRDLPQMSPGAAAKLASVVAPEQGTDWATNAMTATVMSLMSKGAVGIYPGAAARYRGIDMSRPDMVSLAQMIDMQGGGENTSTIVIMPVVFTPQLPELALCESEQAALDLLIKASQRIGSPVFDLDQMNACFKDDETAYKDRAAFTDAAMGEYRALGATKSAAGSKVMGMLACVLAVLSGMVYAALGGGIALMLCISAPMMFLGALALGLTPATVLSSPDNVYAGEVIGLKRYLEDYSDFSDRGVLDMTLWGRYMVYAAAFGISDKAIAQLVRAYPQVADPRWLDDSAVGYGLVYWSLRPARHHYGGAFSGTAPAGMFSAHGGSFGSQLSDSFSSISSTITAAMPSSSGSSGGGFSGGGFGGGGGGGGGSSGGFR</sequence>
<feature type="transmembrane region" description="Helical" evidence="2">
    <location>
        <begin position="316"/>
        <end position="337"/>
    </location>
</feature>
<evidence type="ECO:0000256" key="2">
    <source>
        <dbReference type="SAM" id="Phobius"/>
    </source>
</evidence>
<evidence type="ECO:0000259" key="5">
    <source>
        <dbReference type="Pfam" id="PF20990"/>
    </source>
</evidence>
<feature type="domain" description="DUF2207" evidence="4">
    <location>
        <begin position="41"/>
        <end position="273"/>
    </location>
</feature>
<dbReference type="EMBL" id="JGYV01000007">
    <property type="protein sequence ID" value="KFI63724.1"/>
    <property type="molecule type" value="Genomic_DNA"/>
</dbReference>
<evidence type="ECO:0000313" key="7">
    <source>
        <dbReference type="Proteomes" id="UP000029067"/>
    </source>
</evidence>
<keyword evidence="2" id="KW-0812">Transmembrane</keyword>
<dbReference type="OrthoDB" id="3223373at2"/>
<dbReference type="RefSeq" id="WP_033514941.1">
    <property type="nucleotide sequence ID" value="NZ_JGYV01000007.1"/>
</dbReference>
<proteinExistence type="predicted"/>
<organism evidence="6 7">
    <name type="scientific">Bifidobacterium cuniculi</name>
    <dbReference type="NCBI Taxonomy" id="1688"/>
    <lineage>
        <taxon>Bacteria</taxon>
        <taxon>Bacillati</taxon>
        <taxon>Actinomycetota</taxon>
        <taxon>Actinomycetes</taxon>
        <taxon>Bifidobacteriales</taxon>
        <taxon>Bifidobacteriaceae</taxon>
        <taxon>Bifidobacterium</taxon>
    </lineage>
</organism>
<evidence type="ECO:0000259" key="4">
    <source>
        <dbReference type="Pfam" id="PF09972"/>
    </source>
</evidence>
<keyword evidence="2" id="KW-1133">Transmembrane helix</keyword>
<keyword evidence="2" id="KW-0472">Membrane</keyword>
<keyword evidence="7" id="KW-1185">Reference proteome</keyword>
<evidence type="ECO:0000256" key="3">
    <source>
        <dbReference type="SAM" id="SignalP"/>
    </source>
</evidence>
<name>A0A087AY74_9BIFI</name>
<dbReference type="AlphaFoldDB" id="A0A087AY74"/>
<dbReference type="Pfam" id="PF09972">
    <property type="entry name" value="DUF2207"/>
    <property type="match status" value="1"/>
</dbReference>